<dbReference type="CDD" id="cd11386">
    <property type="entry name" value="MCP_signal"/>
    <property type="match status" value="1"/>
</dbReference>
<evidence type="ECO:0000256" key="4">
    <source>
        <dbReference type="ARBA" id="ARBA00022692"/>
    </source>
</evidence>
<evidence type="ECO:0000313" key="13">
    <source>
        <dbReference type="EMBL" id="MFC3291133.1"/>
    </source>
</evidence>
<keyword evidence="5 11" id="KW-1133">Transmembrane helix</keyword>
<dbReference type="InterPro" id="IPR004090">
    <property type="entry name" value="Chemotax_Me-accpt_rcpt"/>
</dbReference>
<evidence type="ECO:0000256" key="1">
    <source>
        <dbReference type="ARBA" id="ARBA00004651"/>
    </source>
</evidence>
<dbReference type="Gene3D" id="3.30.450.20">
    <property type="entry name" value="PAS domain"/>
    <property type="match status" value="1"/>
</dbReference>
<dbReference type="Pfam" id="PF17200">
    <property type="entry name" value="sCache_2"/>
    <property type="match status" value="1"/>
</dbReference>
<dbReference type="SMART" id="SM01049">
    <property type="entry name" value="Cache_2"/>
    <property type="match status" value="1"/>
</dbReference>
<evidence type="ECO:0000256" key="8">
    <source>
        <dbReference type="ARBA" id="ARBA00029447"/>
    </source>
</evidence>
<keyword evidence="2" id="KW-1003">Cell membrane</keyword>
<comment type="similarity">
    <text evidence="8">Belongs to the methyl-accepting chemotaxis (MCP) protein family.</text>
</comment>
<keyword evidence="4 11" id="KW-0812">Transmembrane</keyword>
<organism evidence="13 14">
    <name type="scientific">Modicisalibacter luteus</name>
    <dbReference type="NCBI Taxonomy" id="453962"/>
    <lineage>
        <taxon>Bacteria</taxon>
        <taxon>Pseudomonadati</taxon>
        <taxon>Pseudomonadota</taxon>
        <taxon>Gammaproteobacteria</taxon>
        <taxon>Oceanospirillales</taxon>
        <taxon>Halomonadaceae</taxon>
        <taxon>Modicisalibacter</taxon>
    </lineage>
</organism>
<proteinExistence type="inferred from homology"/>
<feature type="transmembrane region" description="Helical" evidence="11">
    <location>
        <begin position="221"/>
        <end position="238"/>
    </location>
</feature>
<evidence type="ECO:0000256" key="11">
    <source>
        <dbReference type="SAM" id="Phobius"/>
    </source>
</evidence>
<dbReference type="Pfam" id="PF00015">
    <property type="entry name" value="MCPsignal"/>
    <property type="match status" value="1"/>
</dbReference>
<evidence type="ECO:0000256" key="9">
    <source>
        <dbReference type="PROSITE-ProRule" id="PRU00284"/>
    </source>
</evidence>
<dbReference type="SMART" id="SM00283">
    <property type="entry name" value="MA"/>
    <property type="match status" value="1"/>
</dbReference>
<dbReference type="EMBL" id="JBHRUH010000006">
    <property type="protein sequence ID" value="MFC3291133.1"/>
    <property type="molecule type" value="Genomic_DNA"/>
</dbReference>
<dbReference type="InterPro" id="IPR051310">
    <property type="entry name" value="MCP_chemotaxis"/>
</dbReference>
<feature type="domain" description="Methyl-accepting transducer" evidence="12">
    <location>
        <begin position="299"/>
        <end position="528"/>
    </location>
</feature>
<evidence type="ECO:0000313" key="14">
    <source>
        <dbReference type="Proteomes" id="UP001595640"/>
    </source>
</evidence>
<dbReference type="InterPro" id="IPR004089">
    <property type="entry name" value="MCPsignal_dom"/>
</dbReference>
<comment type="subcellular location">
    <subcellularLocation>
        <location evidence="1">Cell membrane</location>
        <topology evidence="1">Multi-pass membrane protein</topology>
    </subcellularLocation>
</comment>
<evidence type="ECO:0000256" key="3">
    <source>
        <dbReference type="ARBA" id="ARBA00022481"/>
    </source>
</evidence>
<dbReference type="RefSeq" id="WP_019019989.1">
    <property type="nucleotide sequence ID" value="NZ_BMXD01000011.1"/>
</dbReference>
<dbReference type="Gene3D" id="1.10.287.950">
    <property type="entry name" value="Methyl-accepting chemotaxis protein"/>
    <property type="match status" value="1"/>
</dbReference>
<evidence type="ECO:0000259" key="12">
    <source>
        <dbReference type="PROSITE" id="PS50111"/>
    </source>
</evidence>
<evidence type="ECO:0000256" key="2">
    <source>
        <dbReference type="ARBA" id="ARBA00022475"/>
    </source>
</evidence>
<keyword evidence="14" id="KW-1185">Reference proteome</keyword>
<dbReference type="Proteomes" id="UP001595640">
    <property type="component" value="Unassembled WGS sequence"/>
</dbReference>
<keyword evidence="3" id="KW-0488">Methylation</keyword>
<evidence type="ECO:0000256" key="7">
    <source>
        <dbReference type="ARBA" id="ARBA00023224"/>
    </source>
</evidence>
<evidence type="ECO:0000256" key="10">
    <source>
        <dbReference type="SAM" id="MobiDB-lite"/>
    </source>
</evidence>
<feature type="transmembrane region" description="Helical" evidence="11">
    <location>
        <begin position="39"/>
        <end position="59"/>
    </location>
</feature>
<dbReference type="PROSITE" id="PS50111">
    <property type="entry name" value="CHEMOTAXIS_TRANSDUC_2"/>
    <property type="match status" value="1"/>
</dbReference>
<reference evidence="14" key="1">
    <citation type="journal article" date="2019" name="Int. J. Syst. Evol. Microbiol.">
        <title>The Global Catalogue of Microorganisms (GCM) 10K type strain sequencing project: providing services to taxonomists for standard genome sequencing and annotation.</title>
        <authorList>
            <consortium name="The Broad Institute Genomics Platform"/>
            <consortium name="The Broad Institute Genome Sequencing Center for Infectious Disease"/>
            <person name="Wu L."/>
            <person name="Ma J."/>
        </authorList>
    </citation>
    <scope>NUCLEOTIDE SEQUENCE [LARGE SCALE GENOMIC DNA]</scope>
    <source>
        <strain evidence="14">KCTC 12847</strain>
    </source>
</reference>
<sequence>MELTQGFQKQLPVEAASADEAGKHKSTGKMAGISVRKQLGVGIGVLWLILVGMLAINAWQSRSAIFEERQQRMITAVDMAATLMSHYDALARSGTMSDAQARQQAFDAIRNMRFEGGDNYVYAFDGTLHILAHPKRPVGQDVSQVTDPTGKKLFQALVDAARTDGHGFAEYRSNFARGSETTPLVRAYVAGYKPWDAYVASGVFMGDVNATIRAQLIKSGMVALVAGALVTMVFWLLINNILRRLGGEPAYAAKVVERIAGGDLTAPVVLRDGDSHSLLYDIKRMRDGLKDSVHAIHATSSAVDHGAGEIASGNQELSSRTEQQAAALQQTSSSMEEITATVRQSADSADQARQLVRQATETSQSGQEAISAAVAAMGDITASAGRITEIITLIDNIAFQTNLLALNASVEAARAGEQGRGFAVVAGEVRQLASRSAAAAQDIKTLIEASNTQVTTGSTRVGTASERMKEIDVQIQRMNDLLGEIAAAAREQTSGIEQISDAVAQMDQTTQHNAALVEQTAAAASELEQRSLALSEVVQRFKIAP</sequence>
<accession>A0ABV7LX14</accession>
<comment type="caution">
    <text evidence="13">The sequence shown here is derived from an EMBL/GenBank/DDBJ whole genome shotgun (WGS) entry which is preliminary data.</text>
</comment>
<keyword evidence="7 9" id="KW-0807">Transducer</keyword>
<gene>
    <name evidence="13" type="ORF">ACFOEI_03485</name>
</gene>
<dbReference type="PRINTS" id="PR00260">
    <property type="entry name" value="CHEMTRNSDUCR"/>
</dbReference>
<name>A0ABV7LX14_9GAMM</name>
<dbReference type="SUPFAM" id="SSF58104">
    <property type="entry name" value="Methyl-accepting chemotaxis protein (MCP) signaling domain"/>
    <property type="match status" value="1"/>
</dbReference>
<evidence type="ECO:0000256" key="5">
    <source>
        <dbReference type="ARBA" id="ARBA00022989"/>
    </source>
</evidence>
<feature type="region of interest" description="Disordered" evidence="10">
    <location>
        <begin position="1"/>
        <end position="22"/>
    </location>
</feature>
<dbReference type="InterPro" id="IPR033480">
    <property type="entry name" value="sCache_2"/>
</dbReference>
<dbReference type="PANTHER" id="PTHR43531">
    <property type="entry name" value="PROTEIN ICFG"/>
    <property type="match status" value="1"/>
</dbReference>
<dbReference type="PANTHER" id="PTHR43531:SF14">
    <property type="entry name" value="METHYL-ACCEPTING CHEMOTAXIS PROTEIN I-RELATED"/>
    <property type="match status" value="1"/>
</dbReference>
<protein>
    <submittedName>
        <fullName evidence="13">Methyl-accepting chemotaxis protein</fullName>
    </submittedName>
</protein>
<evidence type="ECO:0000256" key="6">
    <source>
        <dbReference type="ARBA" id="ARBA00023136"/>
    </source>
</evidence>
<keyword evidence="6 11" id="KW-0472">Membrane</keyword>